<dbReference type="GO" id="GO:0005525">
    <property type="term" value="F:GTP binding"/>
    <property type="evidence" value="ECO:0007669"/>
    <property type="project" value="UniProtKB-KW"/>
</dbReference>
<dbReference type="GO" id="GO:0005794">
    <property type="term" value="C:Golgi apparatus"/>
    <property type="evidence" value="ECO:0000318"/>
    <property type="project" value="GO_Central"/>
</dbReference>
<dbReference type="Proteomes" id="UP000001542">
    <property type="component" value="Unassembled WGS sequence"/>
</dbReference>
<dbReference type="OMA" id="FNHKFTT"/>
<accession>A2DL05</accession>
<dbReference type="OrthoDB" id="63533at2759"/>
<dbReference type="GO" id="GO:0012505">
    <property type="term" value="C:endomembrane system"/>
    <property type="evidence" value="ECO:0000318"/>
    <property type="project" value="GO_Central"/>
</dbReference>
<keyword evidence="2" id="KW-0342">GTP-binding</keyword>
<protein>
    <submittedName>
        <fullName evidence="3">Small GTP-binding protein, putative</fullName>
    </submittedName>
</protein>
<dbReference type="InterPro" id="IPR050227">
    <property type="entry name" value="Rab"/>
</dbReference>
<evidence type="ECO:0000313" key="3">
    <source>
        <dbReference type="EMBL" id="EAY18958.1"/>
    </source>
</evidence>
<dbReference type="STRING" id="5722.A2DL05"/>
<reference evidence="3" key="1">
    <citation type="submission" date="2006-10" db="EMBL/GenBank/DDBJ databases">
        <authorList>
            <person name="Amadeo P."/>
            <person name="Zhao Q."/>
            <person name="Wortman J."/>
            <person name="Fraser-Liggett C."/>
            <person name="Carlton J."/>
        </authorList>
    </citation>
    <scope>NUCLEOTIDE SEQUENCE</scope>
    <source>
        <strain evidence="3">G3</strain>
    </source>
</reference>
<dbReference type="eggNOG" id="KOG0092">
    <property type="taxonomic scope" value="Eukaryota"/>
</dbReference>
<dbReference type="Gene3D" id="3.40.50.300">
    <property type="entry name" value="P-loop containing nucleotide triphosphate hydrolases"/>
    <property type="match status" value="1"/>
</dbReference>
<dbReference type="SMR" id="A2DL05"/>
<dbReference type="SMART" id="SM00173">
    <property type="entry name" value="RAS"/>
    <property type="match status" value="1"/>
</dbReference>
<dbReference type="KEGG" id="tva:5464476"/>
<keyword evidence="4" id="KW-1185">Reference proteome</keyword>
<evidence type="ECO:0000313" key="4">
    <source>
        <dbReference type="Proteomes" id="UP000001542"/>
    </source>
</evidence>
<dbReference type="GO" id="GO:0006890">
    <property type="term" value="P:retrograde vesicle-mediated transport, Golgi to endoplasmic reticulum"/>
    <property type="evidence" value="ECO:0000318"/>
    <property type="project" value="GO_Central"/>
</dbReference>
<evidence type="ECO:0000256" key="1">
    <source>
        <dbReference type="ARBA" id="ARBA00022741"/>
    </source>
</evidence>
<dbReference type="VEuPathDB" id="TrichDB:TVAG_147020"/>
<sequence>MFVDSSIVNCRIIVIGDTLVGKTCLLNRLVFGIFNENQASTIGATHQIITKEIDGRILQVQIWDTAGQEKFKSLGPIYFRNSSGAIAVYDETNAKSFENLSEWIKSFRDVAGPNTVIAVAANKSDCTDQKQVAFGKAKQWADQNKYLIRETSAKEGEGISDLFMELATTILRQQTTLNGGNSGAQIQVFASEKENKCSC</sequence>
<dbReference type="InParanoid" id="A2DL05"/>
<dbReference type="NCBIfam" id="TIGR00231">
    <property type="entry name" value="small_GTP"/>
    <property type="match status" value="1"/>
</dbReference>
<reference evidence="3" key="2">
    <citation type="journal article" date="2007" name="Science">
        <title>Draft genome sequence of the sexually transmitted pathogen Trichomonas vaginalis.</title>
        <authorList>
            <person name="Carlton J.M."/>
            <person name="Hirt R.P."/>
            <person name="Silva J.C."/>
            <person name="Delcher A.L."/>
            <person name="Schatz M."/>
            <person name="Zhao Q."/>
            <person name="Wortman J.R."/>
            <person name="Bidwell S.L."/>
            <person name="Alsmark U.C.M."/>
            <person name="Besteiro S."/>
            <person name="Sicheritz-Ponten T."/>
            <person name="Noel C.J."/>
            <person name="Dacks J.B."/>
            <person name="Foster P.G."/>
            <person name="Simillion C."/>
            <person name="Van de Peer Y."/>
            <person name="Miranda-Saavedra D."/>
            <person name="Barton G.J."/>
            <person name="Westrop G.D."/>
            <person name="Mueller S."/>
            <person name="Dessi D."/>
            <person name="Fiori P.L."/>
            <person name="Ren Q."/>
            <person name="Paulsen I."/>
            <person name="Zhang H."/>
            <person name="Bastida-Corcuera F.D."/>
            <person name="Simoes-Barbosa A."/>
            <person name="Brown M.T."/>
            <person name="Hayes R.D."/>
            <person name="Mukherjee M."/>
            <person name="Okumura C.Y."/>
            <person name="Schneider R."/>
            <person name="Smith A.J."/>
            <person name="Vanacova S."/>
            <person name="Villalvazo M."/>
            <person name="Haas B.J."/>
            <person name="Pertea M."/>
            <person name="Feldblyum T.V."/>
            <person name="Utterback T.R."/>
            <person name="Shu C.L."/>
            <person name="Osoegawa K."/>
            <person name="de Jong P.J."/>
            <person name="Hrdy I."/>
            <person name="Horvathova L."/>
            <person name="Zubacova Z."/>
            <person name="Dolezal P."/>
            <person name="Malik S.B."/>
            <person name="Logsdon J.M. Jr."/>
            <person name="Henze K."/>
            <person name="Gupta A."/>
            <person name="Wang C.C."/>
            <person name="Dunne R.L."/>
            <person name="Upcroft J.A."/>
            <person name="Upcroft P."/>
            <person name="White O."/>
            <person name="Salzberg S.L."/>
            <person name="Tang P."/>
            <person name="Chiu C.-H."/>
            <person name="Lee Y.-S."/>
            <person name="Embley T.M."/>
            <person name="Coombs G.H."/>
            <person name="Mottram J.C."/>
            <person name="Tachezy J."/>
            <person name="Fraser-Liggett C.M."/>
            <person name="Johnson P.J."/>
        </authorList>
    </citation>
    <scope>NUCLEOTIDE SEQUENCE [LARGE SCALE GENOMIC DNA]</scope>
    <source>
        <strain evidence="3">G3</strain>
    </source>
</reference>
<dbReference type="Pfam" id="PF00071">
    <property type="entry name" value="Ras"/>
    <property type="match status" value="1"/>
</dbReference>
<dbReference type="SMART" id="SM00174">
    <property type="entry name" value="RHO"/>
    <property type="match status" value="1"/>
</dbReference>
<dbReference type="InterPro" id="IPR005225">
    <property type="entry name" value="Small_GTP-bd"/>
</dbReference>
<dbReference type="InterPro" id="IPR027417">
    <property type="entry name" value="P-loop_NTPase"/>
</dbReference>
<dbReference type="FunFam" id="3.40.50.300:FF:000808">
    <property type="entry name" value="Small GTP-binding protein, putative"/>
    <property type="match status" value="1"/>
</dbReference>
<dbReference type="GO" id="GO:0042147">
    <property type="term" value="P:retrograde transport, endosome to Golgi"/>
    <property type="evidence" value="ECO:0000318"/>
    <property type="project" value="GO_Central"/>
</dbReference>
<gene>
    <name evidence="3" type="ORF">TVAG_147020</name>
</gene>
<dbReference type="PROSITE" id="PS51421">
    <property type="entry name" value="RAS"/>
    <property type="match status" value="1"/>
</dbReference>
<dbReference type="CDD" id="cd00154">
    <property type="entry name" value="Rab"/>
    <property type="match status" value="1"/>
</dbReference>
<dbReference type="GO" id="GO:0006891">
    <property type="term" value="P:intra-Golgi vesicle-mediated transport"/>
    <property type="evidence" value="ECO:0000318"/>
    <property type="project" value="GO_Central"/>
</dbReference>
<dbReference type="GO" id="GO:0006886">
    <property type="term" value="P:intracellular protein transport"/>
    <property type="evidence" value="ECO:0000318"/>
    <property type="project" value="GO_Central"/>
</dbReference>
<dbReference type="InterPro" id="IPR001806">
    <property type="entry name" value="Small_GTPase"/>
</dbReference>
<dbReference type="GO" id="GO:0003924">
    <property type="term" value="F:GTPase activity"/>
    <property type="evidence" value="ECO:0000318"/>
    <property type="project" value="GO_Central"/>
</dbReference>
<dbReference type="PANTHER" id="PTHR47977">
    <property type="entry name" value="RAS-RELATED PROTEIN RAB"/>
    <property type="match status" value="1"/>
</dbReference>
<name>A2DL05_TRIV3</name>
<organism evidence="3 4">
    <name type="scientific">Trichomonas vaginalis (strain ATCC PRA-98 / G3)</name>
    <dbReference type="NCBI Taxonomy" id="412133"/>
    <lineage>
        <taxon>Eukaryota</taxon>
        <taxon>Metamonada</taxon>
        <taxon>Parabasalia</taxon>
        <taxon>Trichomonadida</taxon>
        <taxon>Trichomonadidae</taxon>
        <taxon>Trichomonas</taxon>
    </lineage>
</organism>
<evidence type="ECO:0000256" key="2">
    <source>
        <dbReference type="ARBA" id="ARBA00023134"/>
    </source>
</evidence>
<dbReference type="SUPFAM" id="SSF52540">
    <property type="entry name" value="P-loop containing nucleoside triphosphate hydrolases"/>
    <property type="match status" value="1"/>
</dbReference>
<dbReference type="RefSeq" id="XP_001579944.1">
    <property type="nucleotide sequence ID" value="XM_001579894.1"/>
</dbReference>
<keyword evidence="1" id="KW-0547">Nucleotide-binding</keyword>
<dbReference type="GO" id="GO:0005829">
    <property type="term" value="C:cytosol"/>
    <property type="evidence" value="ECO:0007669"/>
    <property type="project" value="GOC"/>
</dbReference>
<dbReference type="SMART" id="SM00175">
    <property type="entry name" value="RAB"/>
    <property type="match status" value="1"/>
</dbReference>
<dbReference type="PROSITE" id="PS51419">
    <property type="entry name" value="RAB"/>
    <property type="match status" value="1"/>
</dbReference>
<proteinExistence type="predicted"/>
<dbReference type="PRINTS" id="PR00449">
    <property type="entry name" value="RASTRNSFRMNG"/>
</dbReference>
<dbReference type="VEuPathDB" id="TrichDB:TVAGG3_0362280"/>
<dbReference type="EMBL" id="DS113213">
    <property type="protein sequence ID" value="EAY18958.1"/>
    <property type="molecule type" value="Genomic_DNA"/>
</dbReference>
<dbReference type="AlphaFoldDB" id="A2DL05"/>